<dbReference type="PANTHER" id="PTHR15467">
    <property type="entry name" value="ZINC-FINGERS AND HOMEOBOXES RELATED"/>
    <property type="match status" value="1"/>
</dbReference>
<dbReference type="PROSITE" id="PS50071">
    <property type="entry name" value="HOMEOBOX_2"/>
    <property type="match status" value="1"/>
</dbReference>
<sequence length="281" mass="30828">MSSRPTPRSNPIKINLKMLKVTKPEPESGVQSERETDSPKSPPPFTSGRGKKTAEQLHLLRQVFASTHWPSSLQYDQLIARTGLPRPEVVRWFGDSRYVYKNGQLKWLESYQHATAAEEKGEEKKDEGEEEEEEEEEEGEEGEGDTTVLKDQGKLDKEEAPVAGQAEDSAEGQGQRLPQAPESRRAEEEVVEEEEEQDQGAVKKEAEQDQGAVKKEAEQDQGAVKKEAEQDQGAVKKEAEQNRSSPACGQVEGEGGTAPVTTVQFSKPSPGGSSQDGSLGL</sequence>
<keyword evidence="4 5" id="KW-0539">Nucleus</keyword>
<keyword evidence="10" id="KW-1185">Reference proteome</keyword>
<dbReference type="AlphaFoldDB" id="A0A9Q1FMB5"/>
<organism evidence="9 10">
    <name type="scientific">Synaphobranchus kaupii</name>
    <name type="common">Kaup's arrowtooth eel</name>
    <dbReference type="NCBI Taxonomy" id="118154"/>
    <lineage>
        <taxon>Eukaryota</taxon>
        <taxon>Metazoa</taxon>
        <taxon>Chordata</taxon>
        <taxon>Craniata</taxon>
        <taxon>Vertebrata</taxon>
        <taxon>Euteleostomi</taxon>
        <taxon>Actinopterygii</taxon>
        <taxon>Neopterygii</taxon>
        <taxon>Teleostei</taxon>
        <taxon>Anguilliformes</taxon>
        <taxon>Synaphobranchidae</taxon>
        <taxon>Synaphobranchus</taxon>
    </lineage>
</organism>
<evidence type="ECO:0000256" key="5">
    <source>
        <dbReference type="PROSITE-ProRule" id="PRU00108"/>
    </source>
</evidence>
<reference evidence="9" key="1">
    <citation type="journal article" date="2023" name="Science">
        <title>Genome structures resolve the early diversification of teleost fishes.</title>
        <authorList>
            <person name="Parey E."/>
            <person name="Louis A."/>
            <person name="Montfort J."/>
            <person name="Bouchez O."/>
            <person name="Roques C."/>
            <person name="Iampietro C."/>
            <person name="Lluch J."/>
            <person name="Castinel A."/>
            <person name="Donnadieu C."/>
            <person name="Desvignes T."/>
            <person name="Floi Bucao C."/>
            <person name="Jouanno E."/>
            <person name="Wen M."/>
            <person name="Mejri S."/>
            <person name="Dirks R."/>
            <person name="Jansen H."/>
            <person name="Henkel C."/>
            <person name="Chen W.J."/>
            <person name="Zahm M."/>
            <person name="Cabau C."/>
            <person name="Klopp C."/>
            <person name="Thompson A.W."/>
            <person name="Robinson-Rechavi M."/>
            <person name="Braasch I."/>
            <person name="Lecointre G."/>
            <person name="Bobe J."/>
            <person name="Postlethwait J.H."/>
            <person name="Berthelot C."/>
            <person name="Roest Crollius H."/>
            <person name="Guiguen Y."/>
        </authorList>
    </citation>
    <scope>NUCLEOTIDE SEQUENCE</scope>
    <source>
        <strain evidence="9">WJC10195</strain>
    </source>
</reference>
<evidence type="ECO:0000256" key="4">
    <source>
        <dbReference type="ARBA" id="ARBA00023242"/>
    </source>
</evidence>
<accession>A0A9Q1FMB5</accession>
<feature type="region of interest" description="Disordered" evidence="7">
    <location>
        <begin position="1"/>
        <end position="53"/>
    </location>
</feature>
<dbReference type="SUPFAM" id="SSF46689">
    <property type="entry name" value="Homeodomain-like"/>
    <property type="match status" value="1"/>
</dbReference>
<keyword evidence="2 5" id="KW-0238">DNA-binding</keyword>
<proteinExistence type="predicted"/>
<dbReference type="Gene3D" id="1.10.10.60">
    <property type="entry name" value="Homeodomain-like"/>
    <property type="match status" value="1"/>
</dbReference>
<feature type="compositionally biased region" description="Acidic residues" evidence="7">
    <location>
        <begin position="189"/>
        <end position="198"/>
    </location>
</feature>
<comment type="caution">
    <text evidence="9">The sequence shown here is derived from an EMBL/GenBank/DDBJ whole genome shotgun (WGS) entry which is preliminary data.</text>
</comment>
<evidence type="ECO:0000256" key="1">
    <source>
        <dbReference type="ARBA" id="ARBA00004123"/>
    </source>
</evidence>
<feature type="compositionally biased region" description="Basic and acidic residues" evidence="7">
    <location>
        <begin position="151"/>
        <end position="160"/>
    </location>
</feature>
<evidence type="ECO:0000256" key="6">
    <source>
        <dbReference type="RuleBase" id="RU000682"/>
    </source>
</evidence>
<feature type="compositionally biased region" description="Acidic residues" evidence="7">
    <location>
        <begin position="128"/>
        <end position="144"/>
    </location>
</feature>
<feature type="compositionally biased region" description="Basic and acidic residues" evidence="7">
    <location>
        <begin position="201"/>
        <end position="241"/>
    </location>
</feature>
<dbReference type="InterPro" id="IPR001356">
    <property type="entry name" value="HD"/>
</dbReference>
<dbReference type="Pfam" id="PF00046">
    <property type="entry name" value="Homeodomain"/>
    <property type="match status" value="1"/>
</dbReference>
<evidence type="ECO:0000313" key="9">
    <source>
        <dbReference type="EMBL" id="KAJ8361295.1"/>
    </source>
</evidence>
<feature type="compositionally biased region" description="Basic and acidic residues" evidence="7">
    <location>
        <begin position="116"/>
        <end position="127"/>
    </location>
</feature>
<evidence type="ECO:0000256" key="2">
    <source>
        <dbReference type="ARBA" id="ARBA00023125"/>
    </source>
</evidence>
<feature type="region of interest" description="Disordered" evidence="7">
    <location>
        <begin position="114"/>
        <end position="281"/>
    </location>
</feature>
<feature type="compositionally biased region" description="Polar residues" evidence="7">
    <location>
        <begin position="259"/>
        <end position="281"/>
    </location>
</feature>
<evidence type="ECO:0000256" key="3">
    <source>
        <dbReference type="ARBA" id="ARBA00023155"/>
    </source>
</evidence>
<dbReference type="OrthoDB" id="8960717at2759"/>
<feature type="domain" description="Homeobox" evidence="8">
    <location>
        <begin position="49"/>
        <end position="103"/>
    </location>
</feature>
<dbReference type="GO" id="GO:0005634">
    <property type="term" value="C:nucleus"/>
    <property type="evidence" value="ECO:0007669"/>
    <property type="project" value="UniProtKB-SubCell"/>
</dbReference>
<comment type="subcellular location">
    <subcellularLocation>
        <location evidence="1 5 6">Nucleus</location>
    </subcellularLocation>
</comment>
<name>A0A9Q1FMB5_SYNKA</name>
<keyword evidence="3 5" id="KW-0371">Homeobox</keyword>
<dbReference type="Proteomes" id="UP001152622">
    <property type="component" value="Chromosome 5"/>
</dbReference>
<evidence type="ECO:0000259" key="8">
    <source>
        <dbReference type="PROSITE" id="PS50071"/>
    </source>
</evidence>
<dbReference type="EMBL" id="JAINUF010000005">
    <property type="protein sequence ID" value="KAJ8361295.1"/>
    <property type="molecule type" value="Genomic_DNA"/>
</dbReference>
<evidence type="ECO:0000313" key="10">
    <source>
        <dbReference type="Proteomes" id="UP001152622"/>
    </source>
</evidence>
<dbReference type="InterPro" id="IPR009057">
    <property type="entry name" value="Homeodomain-like_sf"/>
</dbReference>
<gene>
    <name evidence="9" type="ORF">SKAU_G00178200</name>
</gene>
<protein>
    <recommendedName>
        <fullName evidence="8">Homeobox domain-containing protein</fullName>
    </recommendedName>
</protein>
<dbReference type="SMART" id="SM00389">
    <property type="entry name" value="HOX"/>
    <property type="match status" value="1"/>
</dbReference>
<dbReference type="GO" id="GO:0000981">
    <property type="term" value="F:DNA-binding transcription factor activity, RNA polymerase II-specific"/>
    <property type="evidence" value="ECO:0007669"/>
    <property type="project" value="TreeGrafter"/>
</dbReference>
<dbReference type="CDD" id="cd00086">
    <property type="entry name" value="homeodomain"/>
    <property type="match status" value="1"/>
</dbReference>
<evidence type="ECO:0000256" key="7">
    <source>
        <dbReference type="SAM" id="MobiDB-lite"/>
    </source>
</evidence>
<feature type="DNA-binding region" description="Homeobox" evidence="5">
    <location>
        <begin position="51"/>
        <end position="104"/>
    </location>
</feature>
<dbReference type="PANTHER" id="PTHR15467:SF6">
    <property type="entry name" value="ZINC FINGERS AND HOMEOBOXES PROTEIN 3"/>
    <property type="match status" value="1"/>
</dbReference>
<feature type="compositionally biased region" description="Basic and acidic residues" evidence="7">
    <location>
        <begin position="22"/>
        <end position="38"/>
    </location>
</feature>
<dbReference type="GO" id="GO:0003677">
    <property type="term" value="F:DNA binding"/>
    <property type="evidence" value="ECO:0007669"/>
    <property type="project" value="UniProtKB-UniRule"/>
</dbReference>